<feature type="domain" description="Alcohol dehydrogenase-like C-terminal" evidence="2">
    <location>
        <begin position="190"/>
        <end position="319"/>
    </location>
</feature>
<feature type="domain" description="Alcohol dehydrogenase-like N-terminal" evidence="3">
    <location>
        <begin position="28"/>
        <end position="145"/>
    </location>
</feature>
<evidence type="ECO:0000313" key="4">
    <source>
        <dbReference type="EMBL" id="MCU7378624.1"/>
    </source>
</evidence>
<dbReference type="RefSeq" id="WP_148396252.1">
    <property type="nucleotide sequence ID" value="NZ_JAJAGH010000007.1"/>
</dbReference>
<dbReference type="Gene3D" id="3.90.180.10">
    <property type="entry name" value="Medium-chain alcohol dehydrogenases, catalytic domain"/>
    <property type="match status" value="1"/>
</dbReference>
<dbReference type="InterPro" id="IPR013149">
    <property type="entry name" value="ADH-like_C"/>
</dbReference>
<organism evidence="4 5">
    <name type="scientific">Hominibacterium faecale</name>
    <dbReference type="NCBI Taxonomy" id="2839743"/>
    <lineage>
        <taxon>Bacteria</taxon>
        <taxon>Bacillati</taxon>
        <taxon>Bacillota</taxon>
        <taxon>Clostridia</taxon>
        <taxon>Peptostreptococcales</taxon>
        <taxon>Anaerovoracaceae</taxon>
        <taxon>Hominibacterium</taxon>
    </lineage>
</organism>
<dbReference type="EMBL" id="JAOSHN010000003">
    <property type="protein sequence ID" value="MCU7378624.1"/>
    <property type="molecule type" value="Genomic_DNA"/>
</dbReference>
<evidence type="ECO:0000259" key="2">
    <source>
        <dbReference type="Pfam" id="PF00107"/>
    </source>
</evidence>
<dbReference type="GO" id="GO:0016491">
    <property type="term" value="F:oxidoreductase activity"/>
    <property type="evidence" value="ECO:0007669"/>
    <property type="project" value="UniProtKB-KW"/>
</dbReference>
<dbReference type="InterPro" id="IPR013154">
    <property type="entry name" value="ADH-like_N"/>
</dbReference>
<accession>A0A9J6QMF5</accession>
<dbReference type="Proteomes" id="UP001065549">
    <property type="component" value="Unassembled WGS sequence"/>
</dbReference>
<dbReference type="InterPro" id="IPR011032">
    <property type="entry name" value="GroES-like_sf"/>
</dbReference>
<dbReference type="AlphaFoldDB" id="A0A9J6QMF5"/>
<dbReference type="SUPFAM" id="SSF51735">
    <property type="entry name" value="NAD(P)-binding Rossmann-fold domains"/>
    <property type="match status" value="1"/>
</dbReference>
<dbReference type="InterPro" id="IPR036291">
    <property type="entry name" value="NAD(P)-bd_dom_sf"/>
</dbReference>
<comment type="caution">
    <text evidence="4">The sequence shown here is derived from an EMBL/GenBank/DDBJ whole genome shotgun (WGS) entry which is preliminary data.</text>
</comment>
<evidence type="ECO:0000313" key="5">
    <source>
        <dbReference type="Proteomes" id="UP001065549"/>
    </source>
</evidence>
<protein>
    <submittedName>
        <fullName evidence="4">Alcohol dehydrogenase catalytic domain-containing protein</fullName>
    </submittedName>
</protein>
<evidence type="ECO:0000256" key="1">
    <source>
        <dbReference type="ARBA" id="ARBA00023002"/>
    </source>
</evidence>
<sequence length="363" mass="38976">MKKTCRAAVLKGVRDMEIQEFPIPKISEDDALLKVEMVGVCGTDTHMYQGSGSNVWPLIMGHEFVGTIEEIGAVKAQISGCKKGDRVVVESRFGCGVCEPCIRGKYNQCVHKLGYGFMVSCDTPPHLWGAYSEYVYLPKRAILHKISKDVPLKAAVLTCAVLGDSVRWLGHIGGVSLGDTVVILGAGQQGLGGIVAAKEAGAKTVIITGRNKDKERFKMAEKLGADHIINIEKEDEAAAVKRITDGEMADIAFDCSGSTAAMAKSTELVKKGGVIVTPGMYGGKKTPIDFDTVVFNEIQIRGAHTHNLASVKAAIDIINSRKYPLEELVTHVYGLSQAELAVQAAGYEIEGEFPIKVAIDPSK</sequence>
<dbReference type="InterPro" id="IPR050129">
    <property type="entry name" value="Zn_alcohol_dh"/>
</dbReference>
<proteinExistence type="predicted"/>
<dbReference type="SUPFAM" id="SSF50129">
    <property type="entry name" value="GroES-like"/>
    <property type="match status" value="1"/>
</dbReference>
<dbReference type="Pfam" id="PF08240">
    <property type="entry name" value="ADH_N"/>
    <property type="match status" value="1"/>
</dbReference>
<dbReference type="PANTHER" id="PTHR43401:SF2">
    <property type="entry name" value="L-THREONINE 3-DEHYDROGENASE"/>
    <property type="match status" value="1"/>
</dbReference>
<reference evidence="4" key="1">
    <citation type="submission" date="2022-09" db="EMBL/GenBank/DDBJ databases">
        <title>Culturomic study of gut microbiota in children with autism spectrum disorder.</title>
        <authorList>
            <person name="Efimov B.A."/>
            <person name="Chaplin A.V."/>
            <person name="Sokolova S.R."/>
            <person name="Pikina A.P."/>
            <person name="Korzhanova M."/>
            <person name="Belova V."/>
            <person name="Korostin D."/>
        </authorList>
    </citation>
    <scope>NUCLEOTIDE SEQUENCE</scope>
    <source>
        <strain evidence="4">ASD5510</strain>
    </source>
</reference>
<name>A0A9J6QMF5_9FIRM</name>
<gene>
    <name evidence="4" type="ORF">OBO34_09685</name>
</gene>
<dbReference type="Gene3D" id="3.40.50.720">
    <property type="entry name" value="NAD(P)-binding Rossmann-like Domain"/>
    <property type="match status" value="1"/>
</dbReference>
<evidence type="ECO:0000259" key="3">
    <source>
        <dbReference type="Pfam" id="PF08240"/>
    </source>
</evidence>
<keyword evidence="1" id="KW-0560">Oxidoreductase</keyword>
<keyword evidence="5" id="KW-1185">Reference proteome</keyword>
<dbReference type="Pfam" id="PF00107">
    <property type="entry name" value="ADH_zinc_N"/>
    <property type="match status" value="1"/>
</dbReference>
<dbReference type="PANTHER" id="PTHR43401">
    <property type="entry name" value="L-THREONINE 3-DEHYDROGENASE"/>
    <property type="match status" value="1"/>
</dbReference>